<dbReference type="Pfam" id="PF01320">
    <property type="entry name" value="Colicin_Pyocin"/>
    <property type="match status" value="1"/>
</dbReference>
<keyword evidence="4" id="KW-1185">Reference proteome</keyword>
<reference evidence="4" key="1">
    <citation type="journal article" date="2019" name="Int. J. Syst. Evol. Microbiol.">
        <title>The Global Catalogue of Microorganisms (GCM) 10K type strain sequencing project: providing services to taxonomists for standard genome sequencing and annotation.</title>
        <authorList>
            <consortium name="The Broad Institute Genomics Platform"/>
            <consortium name="The Broad Institute Genome Sequencing Center for Infectious Disease"/>
            <person name="Wu L."/>
            <person name="Ma J."/>
        </authorList>
    </citation>
    <scope>NUCLEOTIDE SEQUENCE [LARGE SCALE GENOMIC DNA]</scope>
    <source>
        <strain evidence="4">NBRC 108723</strain>
    </source>
</reference>
<organism evidence="3 4">
    <name type="scientific">Vibrio zhanjiangensis</name>
    <dbReference type="NCBI Taxonomy" id="1046128"/>
    <lineage>
        <taxon>Bacteria</taxon>
        <taxon>Pseudomonadati</taxon>
        <taxon>Pseudomonadota</taxon>
        <taxon>Gammaproteobacteria</taxon>
        <taxon>Vibrionales</taxon>
        <taxon>Vibrionaceae</taxon>
        <taxon>Vibrio</taxon>
    </lineage>
</organism>
<accession>A0ABQ6EX38</accession>
<sequence>MMYLIMQLKLSISNYTEVEFFQLVNRICVDDYSTEQEHIDAVLHFEKMTGHPDGSDLIYYPNTPEDGTPENIVRIVKEWRLSQGLPCFKS</sequence>
<dbReference type="InterPro" id="IPR035900">
    <property type="entry name" value="Colicin_E_sf"/>
</dbReference>
<evidence type="ECO:0000256" key="1">
    <source>
        <dbReference type="ARBA" id="ARBA00009346"/>
    </source>
</evidence>
<dbReference type="CDD" id="cd16363">
    <property type="entry name" value="Col_Im_like"/>
    <property type="match status" value="1"/>
</dbReference>
<dbReference type="SUPFAM" id="SSF47345">
    <property type="entry name" value="Colicin E immunity proteins"/>
    <property type="match status" value="1"/>
</dbReference>
<protein>
    <submittedName>
        <fullName evidence="3">Colicin immunity protein E2</fullName>
    </submittedName>
</protein>
<dbReference type="EMBL" id="BSPW01000024">
    <property type="protein sequence ID" value="GLT17763.1"/>
    <property type="molecule type" value="Genomic_DNA"/>
</dbReference>
<evidence type="ECO:0000313" key="4">
    <source>
        <dbReference type="Proteomes" id="UP001157138"/>
    </source>
</evidence>
<evidence type="ECO:0000256" key="2">
    <source>
        <dbReference type="ARBA" id="ARBA00023025"/>
    </source>
</evidence>
<dbReference type="Gene3D" id="1.10.1200.20">
    <property type="entry name" value="Colicin E immunity protein"/>
    <property type="match status" value="1"/>
</dbReference>
<name>A0ABQ6EX38_9VIBR</name>
<proteinExistence type="inferred from homology"/>
<evidence type="ECO:0000313" key="3">
    <source>
        <dbReference type="EMBL" id="GLT17763.1"/>
    </source>
</evidence>
<dbReference type="InterPro" id="IPR000290">
    <property type="entry name" value="Colicin_pyocin"/>
</dbReference>
<dbReference type="PRINTS" id="PR01299">
    <property type="entry name" value="PYOCIN"/>
</dbReference>
<dbReference type="RefSeq" id="WP_284191655.1">
    <property type="nucleotide sequence ID" value="NZ_BSPW01000024.1"/>
</dbReference>
<comment type="similarity">
    <text evidence="1">Belongs to the colicins ColE2/ColE8/ColE9 and pyocins S1/S2 family.</text>
</comment>
<comment type="caution">
    <text evidence="3">The sequence shown here is derived from an EMBL/GenBank/DDBJ whole genome shotgun (WGS) entry which is preliminary data.</text>
</comment>
<dbReference type="Proteomes" id="UP001157138">
    <property type="component" value="Unassembled WGS sequence"/>
</dbReference>
<keyword evidence="2" id="KW-0079">Bacteriocin immunity</keyword>
<gene>
    <name evidence="3" type="ORF">GCM10007938_15410</name>
</gene>